<evidence type="ECO:0000256" key="3">
    <source>
        <dbReference type="ARBA" id="ARBA00022833"/>
    </source>
</evidence>
<gene>
    <name evidence="5" type="ORF">C6I21_04535</name>
</gene>
<sequence>MEKRVIGAVDNETRCRHYNGPLDRIALKCSCCDTYYSCAACHEEHTGRAFQPIPETEMHVPAVLCGSCQNEMTPASYISCGDQCPHCRAPFNPGCKNHYAMYFSWKSGGVK</sequence>
<evidence type="ECO:0000256" key="1">
    <source>
        <dbReference type="ARBA" id="ARBA00022723"/>
    </source>
</evidence>
<dbReference type="InterPro" id="IPR008913">
    <property type="entry name" value="Znf_CHY"/>
</dbReference>
<keyword evidence="6" id="KW-1185">Reference proteome</keyword>
<evidence type="ECO:0000313" key="6">
    <source>
        <dbReference type="Proteomes" id="UP000243650"/>
    </source>
</evidence>
<dbReference type="InterPro" id="IPR016694">
    <property type="entry name" value="UCP017292"/>
</dbReference>
<organism evidence="5 6">
    <name type="scientific">Alkalicoccus urumqiensis</name>
    <name type="common">Bacillus urumqiensis</name>
    <dbReference type="NCBI Taxonomy" id="1548213"/>
    <lineage>
        <taxon>Bacteria</taxon>
        <taxon>Bacillati</taxon>
        <taxon>Bacillota</taxon>
        <taxon>Bacilli</taxon>
        <taxon>Bacillales</taxon>
        <taxon>Bacillaceae</taxon>
        <taxon>Alkalicoccus</taxon>
    </lineage>
</organism>
<reference evidence="5 6" key="1">
    <citation type="submission" date="2018-03" db="EMBL/GenBank/DDBJ databases">
        <title>Bacillus urumqiensis sp. nov., a moderately haloalkaliphilic bacterium isolated from a salt lake.</title>
        <authorList>
            <person name="Zhao B."/>
            <person name="Liao Z."/>
        </authorList>
    </citation>
    <scope>NUCLEOTIDE SEQUENCE [LARGE SCALE GENOMIC DNA]</scope>
    <source>
        <strain evidence="5 6">BZ-SZ-XJ18</strain>
    </source>
</reference>
<dbReference type="InterPro" id="IPR037274">
    <property type="entry name" value="Znf_CHY_sf"/>
</dbReference>
<feature type="domain" description="CHY-type" evidence="4">
    <location>
        <begin position="8"/>
        <end position="89"/>
    </location>
</feature>
<protein>
    <recommendedName>
        <fullName evidence="4">CHY-type domain-containing protein</fullName>
    </recommendedName>
</protein>
<dbReference type="Proteomes" id="UP000243650">
    <property type="component" value="Unassembled WGS sequence"/>
</dbReference>
<dbReference type="Pfam" id="PF05495">
    <property type="entry name" value="zf-CHY"/>
    <property type="match status" value="1"/>
</dbReference>
<dbReference type="SUPFAM" id="SSF161219">
    <property type="entry name" value="CHY zinc finger-like"/>
    <property type="match status" value="1"/>
</dbReference>
<keyword evidence="2" id="KW-0863">Zinc-finger</keyword>
<dbReference type="PIRSF" id="PIRSF017292">
    <property type="entry name" value="UCP017292_Znf_CHY"/>
    <property type="match status" value="1"/>
</dbReference>
<accession>A0A2P6MJZ3</accession>
<dbReference type="AlphaFoldDB" id="A0A2P6MJZ3"/>
<evidence type="ECO:0000259" key="4">
    <source>
        <dbReference type="PROSITE" id="PS51266"/>
    </source>
</evidence>
<keyword evidence="1" id="KW-0479">Metal-binding</keyword>
<dbReference type="PROSITE" id="PS51266">
    <property type="entry name" value="ZF_CHY"/>
    <property type="match status" value="1"/>
</dbReference>
<evidence type="ECO:0000313" key="5">
    <source>
        <dbReference type="EMBL" id="PRO66616.1"/>
    </source>
</evidence>
<comment type="caution">
    <text evidence="5">The sequence shown here is derived from an EMBL/GenBank/DDBJ whole genome shotgun (WGS) entry which is preliminary data.</text>
</comment>
<dbReference type="OrthoDB" id="882119at2"/>
<name>A0A2P6MJZ3_ALKUR</name>
<evidence type="ECO:0000256" key="2">
    <source>
        <dbReference type="ARBA" id="ARBA00022771"/>
    </source>
</evidence>
<proteinExistence type="predicted"/>
<dbReference type="GO" id="GO:0008270">
    <property type="term" value="F:zinc ion binding"/>
    <property type="evidence" value="ECO:0007669"/>
    <property type="project" value="UniProtKB-KW"/>
</dbReference>
<dbReference type="EMBL" id="PVNS01000003">
    <property type="protein sequence ID" value="PRO66616.1"/>
    <property type="molecule type" value="Genomic_DNA"/>
</dbReference>
<keyword evidence="3" id="KW-0862">Zinc</keyword>